<name>A0A498MXM9_LABRO</name>
<dbReference type="GO" id="GO:0006355">
    <property type="term" value="P:regulation of DNA-templated transcription"/>
    <property type="evidence" value="ECO:0007669"/>
    <property type="project" value="TreeGrafter"/>
</dbReference>
<organism evidence="5 6">
    <name type="scientific">Labeo rohita</name>
    <name type="common">Indian major carp</name>
    <name type="synonym">Cyprinus rohita</name>
    <dbReference type="NCBI Taxonomy" id="84645"/>
    <lineage>
        <taxon>Eukaryota</taxon>
        <taxon>Metazoa</taxon>
        <taxon>Chordata</taxon>
        <taxon>Craniata</taxon>
        <taxon>Vertebrata</taxon>
        <taxon>Euteleostomi</taxon>
        <taxon>Actinopterygii</taxon>
        <taxon>Neopterygii</taxon>
        <taxon>Teleostei</taxon>
        <taxon>Ostariophysi</taxon>
        <taxon>Cypriniformes</taxon>
        <taxon>Cyprinidae</taxon>
        <taxon>Labeoninae</taxon>
        <taxon>Labeonini</taxon>
        <taxon>Labeo</taxon>
    </lineage>
</organism>
<protein>
    <submittedName>
        <fullName evidence="5">Lin-54-like protein</fullName>
    </submittedName>
</protein>
<dbReference type="AlphaFoldDB" id="A0A498MXM9"/>
<dbReference type="STRING" id="84645.A0A498MXM9"/>
<dbReference type="PANTHER" id="PTHR12446">
    <property type="entry name" value="TESMIN/TSO1-RELATED"/>
    <property type="match status" value="1"/>
</dbReference>
<accession>A0A498MXM9</accession>
<comment type="similarity">
    <text evidence="2">Belongs to the lin-54 family.</text>
</comment>
<dbReference type="PROSITE" id="PS51634">
    <property type="entry name" value="CRC"/>
    <property type="match status" value="1"/>
</dbReference>
<dbReference type="InterPro" id="IPR005172">
    <property type="entry name" value="CRC"/>
</dbReference>
<gene>
    <name evidence="5" type="ORF">ROHU_036822</name>
</gene>
<evidence type="ECO:0000313" key="5">
    <source>
        <dbReference type="EMBL" id="RXN21407.1"/>
    </source>
</evidence>
<dbReference type="PANTHER" id="PTHR12446:SF34">
    <property type="entry name" value="PROTEIN LIN-54 HOMOLOG"/>
    <property type="match status" value="1"/>
</dbReference>
<keyword evidence="3" id="KW-0539">Nucleus</keyword>
<dbReference type="GO" id="GO:0005634">
    <property type="term" value="C:nucleus"/>
    <property type="evidence" value="ECO:0007669"/>
    <property type="project" value="UniProtKB-SubCell"/>
</dbReference>
<dbReference type="InterPro" id="IPR028307">
    <property type="entry name" value="Lin-54_fam"/>
</dbReference>
<dbReference type="Pfam" id="PF03638">
    <property type="entry name" value="TCR"/>
    <property type="match status" value="1"/>
</dbReference>
<sequence length="774" mass="81262">MDVVSPELNSLLPDEIMDTEAIAMEEELPAEHLAAPPQPEPDPPQVPMETEVPEIVSLCPATTSMQMTSTSSDAQSSTSSGTQLLLAPSGLIAGTTTTTTTTTSAKTLTQNLPKISSVTVPANHQLIINKVAGAPAADGKSPGTAVLKPEGQKLLVAGLSKTGQPIMLALPHTWNKPATTQGAGDAKGQPTQIKMVTTVGKPVIAVSSASQLMGTSTTLQAQQLKTLQLTKKPPVSTAGPMITKLIITKALNNKGLSSPASVAPVVTGRVVTQSTPVTPPRTITIGETVSTVPQNTSGNSKVAISPLKSPSKLTVVSVASQSPNSPQKSVTLPLNVALGQQILTVQQSAATSPAKAGTSQSTAQTVKPVQTVGGVGTSQFKTIIPLTTPPNVQQIQVPGSRFHYVRLVTATTGSSTVQSGSSTSTNPSIQPVCKFFCAAPSKPVMMNAAVRMSVPIVPAQTVKQVVPKPLTSAAQVVTTSQTPQRLIMPATHLPQIQPNLTNLPPGTVLAPAHGSGNMGYAVLPAPYVTQIPQPAFVTLTSSSTFSTATPIQTQARLSLNGYCDCFANGEFCNNCNCVNCFNNLDHESERLKAIKACLDRNPVAFKPKIGKGKEGESDRRHSKGCNCKKSGCLKNYCECYEAKIMCSSICKCMGCKNFEESPERKTLMHLADAAEVRVQQQTAAKTKLSSQISDLLTRTTPAVTSGGGKLPYTFVTKEVAEATCDCLLEQAEQAELTNQPQAVAERLILEEFGRCLRRIISFAGKAKTDCPINC</sequence>
<evidence type="ECO:0000259" key="4">
    <source>
        <dbReference type="PROSITE" id="PS51634"/>
    </source>
</evidence>
<comment type="caution">
    <text evidence="5">The sequence shown here is derived from an EMBL/GenBank/DDBJ whole genome shotgun (WGS) entry which is preliminary data.</text>
</comment>
<dbReference type="InterPro" id="IPR033467">
    <property type="entry name" value="Tesmin/TSO1-like_CXC"/>
</dbReference>
<evidence type="ECO:0000256" key="1">
    <source>
        <dbReference type="ARBA" id="ARBA00004123"/>
    </source>
</evidence>
<keyword evidence="6" id="KW-1185">Reference proteome</keyword>
<evidence type="ECO:0000256" key="2">
    <source>
        <dbReference type="ARBA" id="ARBA00007267"/>
    </source>
</evidence>
<proteinExistence type="inferred from homology"/>
<reference evidence="5 6" key="1">
    <citation type="submission" date="2018-03" db="EMBL/GenBank/DDBJ databases">
        <title>Draft genome sequence of Rohu Carp (Labeo rohita).</title>
        <authorList>
            <person name="Das P."/>
            <person name="Kushwaha B."/>
            <person name="Joshi C.G."/>
            <person name="Kumar D."/>
            <person name="Nagpure N.S."/>
            <person name="Sahoo L."/>
            <person name="Das S.P."/>
            <person name="Bit A."/>
            <person name="Patnaik S."/>
            <person name="Meher P.K."/>
            <person name="Jayasankar P."/>
            <person name="Koringa P.G."/>
            <person name="Patel N.V."/>
            <person name="Hinsu A.T."/>
            <person name="Kumar R."/>
            <person name="Pandey M."/>
            <person name="Agarwal S."/>
            <person name="Srivastava S."/>
            <person name="Singh M."/>
            <person name="Iquebal M.A."/>
            <person name="Jaiswal S."/>
            <person name="Angadi U.B."/>
            <person name="Kumar N."/>
            <person name="Raza M."/>
            <person name="Shah T.M."/>
            <person name="Rai A."/>
            <person name="Jena J.K."/>
        </authorList>
    </citation>
    <scope>NUCLEOTIDE SEQUENCE [LARGE SCALE GENOMIC DNA]</scope>
    <source>
        <strain evidence="5">DASCIFA01</strain>
        <tissue evidence="5">Testis</tissue>
    </source>
</reference>
<evidence type="ECO:0000313" key="6">
    <source>
        <dbReference type="Proteomes" id="UP000290572"/>
    </source>
</evidence>
<dbReference type="SMART" id="SM01114">
    <property type="entry name" value="CXC"/>
    <property type="match status" value="2"/>
</dbReference>
<dbReference type="Proteomes" id="UP000290572">
    <property type="component" value="Unassembled WGS sequence"/>
</dbReference>
<comment type="subcellular location">
    <subcellularLocation>
        <location evidence="1">Nucleus</location>
    </subcellularLocation>
</comment>
<feature type="domain" description="CRC" evidence="4">
    <location>
        <begin position="549"/>
        <end position="660"/>
    </location>
</feature>
<dbReference type="EMBL" id="QBIY01012613">
    <property type="protein sequence ID" value="RXN21407.1"/>
    <property type="molecule type" value="Genomic_DNA"/>
</dbReference>
<evidence type="ECO:0000256" key="3">
    <source>
        <dbReference type="ARBA" id="ARBA00023242"/>
    </source>
</evidence>